<evidence type="ECO:0000256" key="2">
    <source>
        <dbReference type="SAM" id="SignalP"/>
    </source>
</evidence>
<keyword evidence="4" id="KW-1185">Reference proteome</keyword>
<dbReference type="Proteomes" id="UP000664521">
    <property type="component" value="Unassembled WGS sequence"/>
</dbReference>
<name>A0A8H3G6B9_9LECA</name>
<dbReference type="AlphaFoldDB" id="A0A8H3G6B9"/>
<comment type="caution">
    <text evidence="3">The sequence shown here is derived from an EMBL/GenBank/DDBJ whole genome shotgun (WGS) entry which is preliminary data.</text>
</comment>
<gene>
    <name evidence="3" type="ORF">HETSPECPRED_009057</name>
</gene>
<proteinExistence type="predicted"/>
<feature type="signal peptide" evidence="2">
    <location>
        <begin position="1"/>
        <end position="23"/>
    </location>
</feature>
<feature type="chain" id="PRO_5034689842" evidence="2">
    <location>
        <begin position="24"/>
        <end position="175"/>
    </location>
</feature>
<feature type="region of interest" description="Disordered" evidence="1">
    <location>
        <begin position="34"/>
        <end position="90"/>
    </location>
</feature>
<evidence type="ECO:0000313" key="3">
    <source>
        <dbReference type="EMBL" id="CAF9933943.1"/>
    </source>
</evidence>
<evidence type="ECO:0000313" key="4">
    <source>
        <dbReference type="Proteomes" id="UP000664521"/>
    </source>
</evidence>
<evidence type="ECO:0000256" key="1">
    <source>
        <dbReference type="SAM" id="MobiDB-lite"/>
    </source>
</evidence>
<feature type="compositionally biased region" description="Polar residues" evidence="1">
    <location>
        <begin position="61"/>
        <end position="73"/>
    </location>
</feature>
<keyword evidence="2" id="KW-0732">Signal</keyword>
<protein>
    <submittedName>
        <fullName evidence="3">Uncharacterized protein</fullName>
    </submittedName>
</protein>
<accession>A0A8H3G6B9</accession>
<dbReference type="EMBL" id="CAJPDS010000071">
    <property type="protein sequence ID" value="CAF9933943.1"/>
    <property type="molecule type" value="Genomic_DNA"/>
</dbReference>
<organism evidence="3 4">
    <name type="scientific">Heterodermia speciosa</name>
    <dbReference type="NCBI Taxonomy" id="116794"/>
    <lineage>
        <taxon>Eukaryota</taxon>
        <taxon>Fungi</taxon>
        <taxon>Dikarya</taxon>
        <taxon>Ascomycota</taxon>
        <taxon>Pezizomycotina</taxon>
        <taxon>Lecanoromycetes</taxon>
        <taxon>OSLEUM clade</taxon>
        <taxon>Lecanoromycetidae</taxon>
        <taxon>Caliciales</taxon>
        <taxon>Physciaceae</taxon>
        <taxon>Heterodermia</taxon>
    </lineage>
</organism>
<sequence>MQLQSLIFSSFLLITPLLGIVRAYPQPVSPGIIASNGVGGTRPGGRKPNPKDGVDIPETSVDLTGSDGTSSGEPESDVFHGPDGSDGDSTCPNPLPENLLFSVEKGHDCIRVANIYNDQNTSPKFNCKTAAQQKQALCGEAPDFGALAENCYDFLKQNHPLKAEALWDYVGLCRQ</sequence>
<reference evidence="3" key="1">
    <citation type="submission" date="2021-03" db="EMBL/GenBank/DDBJ databases">
        <authorList>
            <person name="Tagirdzhanova G."/>
        </authorList>
    </citation>
    <scope>NUCLEOTIDE SEQUENCE</scope>
</reference>